<dbReference type="Pfam" id="PF13689">
    <property type="entry name" value="DUF4154"/>
    <property type="match status" value="1"/>
</dbReference>
<dbReference type="RefSeq" id="WP_102070396.1">
    <property type="nucleotide sequence ID" value="NZ_PDNV01000007.1"/>
</dbReference>
<keyword evidence="1" id="KW-0732">Signal</keyword>
<dbReference type="AlphaFoldDB" id="A0A2N4UF71"/>
<feature type="chain" id="PRO_5014606820" description="Transmembrane protein" evidence="1">
    <location>
        <begin position="27"/>
        <end position="176"/>
    </location>
</feature>
<dbReference type="Proteomes" id="UP000234328">
    <property type="component" value="Unassembled WGS sequence"/>
</dbReference>
<dbReference type="EMBL" id="PDNV01000007">
    <property type="protein sequence ID" value="PLC53673.1"/>
    <property type="molecule type" value="Genomic_DNA"/>
</dbReference>
<organism evidence="2 3">
    <name type="scientific">Pollutimonas nitritireducens</name>
    <dbReference type="NCBI Taxonomy" id="2045209"/>
    <lineage>
        <taxon>Bacteria</taxon>
        <taxon>Pseudomonadati</taxon>
        <taxon>Pseudomonadota</taxon>
        <taxon>Betaproteobacteria</taxon>
        <taxon>Burkholderiales</taxon>
        <taxon>Alcaligenaceae</taxon>
        <taxon>Pollutimonas</taxon>
    </lineage>
</organism>
<reference evidence="2 3" key="1">
    <citation type="submission" date="2017-10" db="EMBL/GenBank/DDBJ databases">
        <title>Two draft genome sequences of Pusillimonas sp. strains isolated from a nitrate- and radionuclide-contaminated groundwater in Russia.</title>
        <authorList>
            <person name="Grouzdev D.S."/>
            <person name="Tourova T.P."/>
            <person name="Goeva M.A."/>
            <person name="Babich T.L."/>
            <person name="Sokolova D.S."/>
            <person name="Abdullin R."/>
            <person name="Poltaraus A.B."/>
            <person name="Toshchakov S.V."/>
            <person name="Nazina T.N."/>
        </authorList>
    </citation>
    <scope>NUCLEOTIDE SEQUENCE [LARGE SCALE GENOMIC DNA]</scope>
    <source>
        <strain evidence="2 3">JR1/69-2-13</strain>
    </source>
</reference>
<protein>
    <recommendedName>
        <fullName evidence="4">Transmembrane protein</fullName>
    </recommendedName>
</protein>
<comment type="caution">
    <text evidence="2">The sequence shown here is derived from an EMBL/GenBank/DDBJ whole genome shotgun (WGS) entry which is preliminary data.</text>
</comment>
<evidence type="ECO:0008006" key="4">
    <source>
        <dbReference type="Google" id="ProtNLM"/>
    </source>
</evidence>
<dbReference type="OrthoDB" id="8527941at2"/>
<accession>A0A2N4UF71</accession>
<sequence>MIAPCLKGLLSLTLSAFLGGVQPAFAQVDENALKAAFIYNFAMFTTWKAHPSEGPVFNVCVGDDSPLRSALGELSGRPVDNRSWTVRTMPPVSNASICQIVVYDPQNGGLANEIAAAVYGNSVLLVTDGGEARKNHAVITLTLEKDLLHFDVDLGAAKERGVSLSSNLLRLARSVL</sequence>
<keyword evidence="3" id="KW-1185">Reference proteome</keyword>
<proteinExistence type="predicted"/>
<feature type="signal peptide" evidence="1">
    <location>
        <begin position="1"/>
        <end position="26"/>
    </location>
</feature>
<name>A0A2N4UF71_9BURK</name>
<evidence type="ECO:0000313" key="3">
    <source>
        <dbReference type="Proteomes" id="UP000234328"/>
    </source>
</evidence>
<evidence type="ECO:0000256" key="1">
    <source>
        <dbReference type="SAM" id="SignalP"/>
    </source>
</evidence>
<gene>
    <name evidence="2" type="ORF">CR155_12770</name>
</gene>
<evidence type="ECO:0000313" key="2">
    <source>
        <dbReference type="EMBL" id="PLC53673.1"/>
    </source>
</evidence>
<dbReference type="InterPro" id="IPR025293">
    <property type="entry name" value="YfiR/HmsC-like"/>
</dbReference>